<dbReference type="EMBL" id="JAYKXP010000115">
    <property type="protein sequence ID" value="KAK7025393.1"/>
    <property type="molecule type" value="Genomic_DNA"/>
</dbReference>
<feature type="region of interest" description="Disordered" evidence="4">
    <location>
        <begin position="855"/>
        <end position="1044"/>
    </location>
</feature>
<evidence type="ECO:0000256" key="2">
    <source>
        <dbReference type="ARBA" id="ARBA00022801"/>
    </source>
</evidence>
<dbReference type="Pfam" id="PF00271">
    <property type="entry name" value="Helicase_C"/>
    <property type="match status" value="1"/>
</dbReference>
<dbReference type="InterPro" id="IPR027417">
    <property type="entry name" value="P-loop_NTPase"/>
</dbReference>
<feature type="compositionally biased region" description="Basic and acidic residues" evidence="4">
    <location>
        <begin position="1121"/>
        <end position="1130"/>
    </location>
</feature>
<dbReference type="InterPro" id="IPR000330">
    <property type="entry name" value="SNF2_N"/>
</dbReference>
<dbReference type="Pfam" id="PF00176">
    <property type="entry name" value="SNF2-rel_dom"/>
    <property type="match status" value="1"/>
</dbReference>
<sequence length="1130" mass="126847">MPSHTAASALIKLWFQEEKPWHYSQWQEITEVYHGLFPDDDRLLPVGWTRQNATQVKDYFDQYQAQATETAKLTFAAKSRSPGRQFWTNWIRDHWEKWKIHDKIVECLREHHCHPMSLMLGEDSLEEWPPADNYLPMAVDSIGMSLFGIEAFPRSSEILPIALRSQLLIFGQRSWARIRAKKNADLKKIQKLEIEANSAFQDIQASLATKMTKAAVLKAIRAVGRWKMLADIYETSENRQKAADMTSDLLSVLDGLAGKVKKSPKTKRLPKGFAEALAGLASEADLLEMRRVYMEYFKNDEDDGPVLSDSTPTLAIELQELEQEDLGIEEEANLDSDALSQALGFKNGLPWQFQEFRHRLGYTGWEKAESSHISITSEDLDPLRLHWHQLSGLHAIIRTIFTSEPDPSHCTGMLVADEAIQHEYKYAFHTQKKGLKNDRPWQLPPRRNGITNTIFDQRFSTVTVDEAHEFRNSGIKQNSILSILQRAKIRLALTGTPLHTAPKDISSMARLIGIAHFFSDASIDEARKDAAEIRRAKKKNDGGLSQRTENIQIVRRLQSQVKPHMLRRTTDSKTWEGKTLLDLKPHRDIVGVLKLTERELGIIKKHAENAKTDANSANESGRWVTKNVYFDYRISVGFAKEDPATPNPKFNTLEEFHPMKSTKMDVCAQICSHYLKHDEIEDPTFVNGEPIFPTAPDIPSEQPTPQERKIIIYAEFPSIIPLLKNVLKLHGVDSLHIDGSISYQQRDRIIAAFKKPGGPRVLIFSAVGSVGLCLTVADVVIFFDQPWSSQDIRQIRARAHRQPQKKIVRVIHLLAGETTDILLNNMAMQKKDMFEAFVNVELGKELRDLLSGQTVYAPDQDPEDKGSDAPVSFPSKKNSGTRKRPRSTRKEEKDDSISSKTQNRAAKKSAHKDITASTSKDPPSQSDVTTPSSLMAQKSTSNPTSMEEPSQVQYNVPVHWKTIGVQENSSEDKSSGLAEEPLASDTDGAVMEINGDEDLLAPVAQAEVETQQSGPVASSPENSPEAKRQRVNSSEPSKSSLPALPATIFSFNRTQVEKRLLDLQRNALPETSKRALDPTHPFASITLGPAFQPTASQSNLSSGRKNKGCNQVQDMAMDFQSHGDEGHGNI</sequence>
<dbReference type="GO" id="GO:0005524">
    <property type="term" value="F:ATP binding"/>
    <property type="evidence" value="ECO:0007669"/>
    <property type="project" value="InterPro"/>
</dbReference>
<dbReference type="SUPFAM" id="SSF52540">
    <property type="entry name" value="P-loop containing nucleoside triphosphate hydrolases"/>
    <property type="match status" value="1"/>
</dbReference>
<name>A0AAW0BH59_9AGAR</name>
<keyword evidence="1" id="KW-0547">Nucleotide-binding</keyword>
<dbReference type="Gene3D" id="3.40.50.10810">
    <property type="entry name" value="Tandem AAA-ATPase domain"/>
    <property type="match status" value="1"/>
</dbReference>
<feature type="compositionally biased region" description="Basic and acidic residues" evidence="4">
    <location>
        <begin position="888"/>
        <end position="897"/>
    </location>
</feature>
<evidence type="ECO:0000256" key="4">
    <source>
        <dbReference type="SAM" id="MobiDB-lite"/>
    </source>
</evidence>
<dbReference type="Proteomes" id="UP001383192">
    <property type="component" value="Unassembled WGS sequence"/>
</dbReference>
<feature type="compositionally biased region" description="Polar residues" evidence="4">
    <location>
        <begin position="1031"/>
        <end position="1040"/>
    </location>
</feature>
<dbReference type="PANTHER" id="PTHR10799">
    <property type="entry name" value="SNF2/RAD54 HELICASE FAMILY"/>
    <property type="match status" value="1"/>
</dbReference>
<evidence type="ECO:0000313" key="7">
    <source>
        <dbReference type="Proteomes" id="UP001383192"/>
    </source>
</evidence>
<dbReference type="CDD" id="cd18793">
    <property type="entry name" value="SF2_C_SNF"/>
    <property type="match status" value="1"/>
</dbReference>
<dbReference type="PROSITE" id="PS51194">
    <property type="entry name" value="HELICASE_CTER"/>
    <property type="match status" value="1"/>
</dbReference>
<evidence type="ECO:0000256" key="1">
    <source>
        <dbReference type="ARBA" id="ARBA00022741"/>
    </source>
</evidence>
<feature type="compositionally biased region" description="Polar residues" evidence="4">
    <location>
        <begin position="1008"/>
        <end position="1022"/>
    </location>
</feature>
<evidence type="ECO:0000313" key="6">
    <source>
        <dbReference type="EMBL" id="KAK7025393.1"/>
    </source>
</evidence>
<dbReference type="InterPro" id="IPR038718">
    <property type="entry name" value="SNF2-like_sf"/>
</dbReference>
<reference evidence="6 7" key="1">
    <citation type="submission" date="2024-01" db="EMBL/GenBank/DDBJ databases">
        <title>A draft genome for a cacao thread blight-causing isolate of Paramarasmius palmivorus.</title>
        <authorList>
            <person name="Baruah I.K."/>
            <person name="Bukari Y."/>
            <person name="Amoako-Attah I."/>
            <person name="Meinhardt L.W."/>
            <person name="Bailey B.A."/>
            <person name="Cohen S.P."/>
        </authorList>
    </citation>
    <scope>NUCLEOTIDE SEQUENCE [LARGE SCALE GENOMIC DNA]</scope>
    <source>
        <strain evidence="6 7">GH-12</strain>
    </source>
</reference>
<dbReference type="SMART" id="SM00490">
    <property type="entry name" value="HELICc"/>
    <property type="match status" value="1"/>
</dbReference>
<evidence type="ECO:0000256" key="3">
    <source>
        <dbReference type="ARBA" id="ARBA00022840"/>
    </source>
</evidence>
<protein>
    <recommendedName>
        <fullName evidence="5">Helicase C-terminal domain-containing protein</fullName>
    </recommendedName>
</protein>
<dbReference type="GO" id="GO:0016787">
    <property type="term" value="F:hydrolase activity"/>
    <property type="evidence" value="ECO:0007669"/>
    <property type="project" value="UniProtKB-KW"/>
</dbReference>
<evidence type="ECO:0000259" key="5">
    <source>
        <dbReference type="PROSITE" id="PS51194"/>
    </source>
</evidence>
<dbReference type="InterPro" id="IPR049730">
    <property type="entry name" value="SNF2/RAD54-like_C"/>
</dbReference>
<organism evidence="6 7">
    <name type="scientific">Paramarasmius palmivorus</name>
    <dbReference type="NCBI Taxonomy" id="297713"/>
    <lineage>
        <taxon>Eukaryota</taxon>
        <taxon>Fungi</taxon>
        <taxon>Dikarya</taxon>
        <taxon>Basidiomycota</taxon>
        <taxon>Agaricomycotina</taxon>
        <taxon>Agaricomycetes</taxon>
        <taxon>Agaricomycetidae</taxon>
        <taxon>Agaricales</taxon>
        <taxon>Marasmiineae</taxon>
        <taxon>Marasmiaceae</taxon>
        <taxon>Paramarasmius</taxon>
    </lineage>
</organism>
<feature type="domain" description="Helicase C-terminal" evidence="5">
    <location>
        <begin position="697"/>
        <end position="850"/>
    </location>
</feature>
<dbReference type="AlphaFoldDB" id="A0AAW0BH59"/>
<feature type="compositionally biased region" description="Polar residues" evidence="4">
    <location>
        <begin position="1093"/>
        <end position="1113"/>
    </location>
</feature>
<comment type="caution">
    <text evidence="6">The sequence shown here is derived from an EMBL/GenBank/DDBJ whole genome shotgun (WGS) entry which is preliminary data.</text>
</comment>
<proteinExistence type="predicted"/>
<keyword evidence="7" id="KW-1185">Reference proteome</keyword>
<feature type="region of interest" description="Disordered" evidence="4">
    <location>
        <begin position="1093"/>
        <end position="1130"/>
    </location>
</feature>
<dbReference type="Gene3D" id="3.40.50.300">
    <property type="entry name" value="P-loop containing nucleotide triphosphate hydrolases"/>
    <property type="match status" value="1"/>
</dbReference>
<keyword evidence="3" id="KW-0067">ATP-binding</keyword>
<accession>A0AAW0BH59</accession>
<gene>
    <name evidence="6" type="ORF">VNI00_016030</name>
</gene>
<feature type="compositionally biased region" description="Polar residues" evidence="4">
    <location>
        <begin position="915"/>
        <end position="954"/>
    </location>
</feature>
<dbReference type="InterPro" id="IPR001650">
    <property type="entry name" value="Helicase_C-like"/>
</dbReference>
<keyword evidence="2" id="KW-0378">Hydrolase</keyword>